<feature type="domain" description="RNA polymerase sigma-70 region 2" evidence="4">
    <location>
        <begin position="27"/>
        <end position="92"/>
    </location>
</feature>
<keyword evidence="3" id="KW-0804">Transcription</keyword>
<dbReference type="Proteomes" id="UP000679725">
    <property type="component" value="Unassembled WGS sequence"/>
</dbReference>
<name>A0ABN7RJP8_9BACT</name>
<dbReference type="InterPro" id="IPR039425">
    <property type="entry name" value="RNA_pol_sigma-70-like"/>
</dbReference>
<dbReference type="PANTHER" id="PTHR43133:SF62">
    <property type="entry name" value="RNA POLYMERASE SIGMA FACTOR SIGZ"/>
    <property type="match status" value="1"/>
</dbReference>
<gene>
    <name evidence="5" type="primary">sigK_3</name>
    <name evidence="5" type="ORF">DYBT9623_05488</name>
</gene>
<dbReference type="Gene3D" id="1.10.1740.10">
    <property type="match status" value="1"/>
</dbReference>
<proteinExistence type="predicted"/>
<comment type="caution">
    <text evidence="5">The sequence shown here is derived from an EMBL/GenBank/DDBJ whole genome shotgun (WGS) entry which is preliminary data.</text>
</comment>
<organism evidence="5 6">
    <name type="scientific">Dyadobacter linearis</name>
    <dbReference type="NCBI Taxonomy" id="2823330"/>
    <lineage>
        <taxon>Bacteria</taxon>
        <taxon>Pseudomonadati</taxon>
        <taxon>Bacteroidota</taxon>
        <taxon>Cytophagia</taxon>
        <taxon>Cytophagales</taxon>
        <taxon>Spirosomataceae</taxon>
        <taxon>Dyadobacter</taxon>
    </lineage>
</organism>
<reference evidence="5 6" key="1">
    <citation type="submission" date="2021-04" db="EMBL/GenBank/DDBJ databases">
        <authorList>
            <person name="Rodrigo-Torres L."/>
            <person name="Arahal R. D."/>
            <person name="Lucena T."/>
        </authorList>
    </citation>
    <scope>NUCLEOTIDE SEQUENCE [LARGE SCALE GENOMIC DNA]</scope>
    <source>
        <strain evidence="5 6">CECT 9623</strain>
    </source>
</reference>
<keyword evidence="6" id="KW-1185">Reference proteome</keyword>
<keyword evidence="1" id="KW-0805">Transcription regulation</keyword>
<sequence length="94" mass="11159">MQKDFKYTEQQLVLALKANQRAAFEYFYDKYSPGLYGSICQIIPDQEIASEILQEAFIEFWQDIRYYDVNKGTIFTWALSISRRKAMDRIRSIA</sequence>
<evidence type="ECO:0000256" key="1">
    <source>
        <dbReference type="ARBA" id="ARBA00023015"/>
    </source>
</evidence>
<evidence type="ECO:0000313" key="6">
    <source>
        <dbReference type="Proteomes" id="UP000679725"/>
    </source>
</evidence>
<evidence type="ECO:0000259" key="4">
    <source>
        <dbReference type="Pfam" id="PF04542"/>
    </source>
</evidence>
<evidence type="ECO:0000313" key="5">
    <source>
        <dbReference type="EMBL" id="CAG5074800.1"/>
    </source>
</evidence>
<dbReference type="SUPFAM" id="SSF88946">
    <property type="entry name" value="Sigma2 domain of RNA polymerase sigma factors"/>
    <property type="match status" value="1"/>
</dbReference>
<dbReference type="EMBL" id="CAJRAU010000014">
    <property type="protein sequence ID" value="CAG5074800.1"/>
    <property type="molecule type" value="Genomic_DNA"/>
</dbReference>
<dbReference type="Pfam" id="PF04542">
    <property type="entry name" value="Sigma70_r2"/>
    <property type="match status" value="1"/>
</dbReference>
<accession>A0ABN7RJP8</accession>
<protein>
    <submittedName>
        <fullName evidence="5">ECF RNA polymerase sigma factor SigK</fullName>
    </submittedName>
</protein>
<evidence type="ECO:0000256" key="3">
    <source>
        <dbReference type="ARBA" id="ARBA00023163"/>
    </source>
</evidence>
<evidence type="ECO:0000256" key="2">
    <source>
        <dbReference type="ARBA" id="ARBA00023082"/>
    </source>
</evidence>
<dbReference type="InterPro" id="IPR013325">
    <property type="entry name" value="RNA_pol_sigma_r2"/>
</dbReference>
<keyword evidence="2" id="KW-0731">Sigma factor</keyword>
<dbReference type="InterPro" id="IPR007627">
    <property type="entry name" value="RNA_pol_sigma70_r2"/>
</dbReference>
<dbReference type="PANTHER" id="PTHR43133">
    <property type="entry name" value="RNA POLYMERASE ECF-TYPE SIGMA FACTO"/>
    <property type="match status" value="1"/>
</dbReference>
<dbReference type="RefSeq" id="WP_215236708.1">
    <property type="nucleotide sequence ID" value="NZ_CAJRAU010000014.1"/>
</dbReference>